<keyword evidence="6" id="KW-0238">DNA-binding</keyword>
<evidence type="ECO:0000256" key="7">
    <source>
        <dbReference type="ARBA" id="ARBA00023163"/>
    </source>
</evidence>
<dbReference type="PROSITE" id="PS00676">
    <property type="entry name" value="SIGMA54_INTERACT_2"/>
    <property type="match status" value="1"/>
</dbReference>
<dbReference type="PROSITE" id="PS50045">
    <property type="entry name" value="SIGMA54_INTERACT_4"/>
    <property type="match status" value="1"/>
</dbReference>
<dbReference type="PANTHER" id="PTHR32071">
    <property type="entry name" value="TRANSCRIPTIONAL REGULATORY PROTEIN"/>
    <property type="match status" value="1"/>
</dbReference>
<dbReference type="PROSITE" id="PS00675">
    <property type="entry name" value="SIGMA54_INTERACT_1"/>
    <property type="match status" value="1"/>
</dbReference>
<dbReference type="PANTHER" id="PTHR32071:SF122">
    <property type="entry name" value="SIGMA FACTOR"/>
    <property type="match status" value="1"/>
</dbReference>
<accession>A0A0J6ITJ5</accession>
<dbReference type="InterPro" id="IPR011006">
    <property type="entry name" value="CheY-like_superfamily"/>
</dbReference>
<dbReference type="PROSITE" id="PS50110">
    <property type="entry name" value="RESPONSE_REGULATORY"/>
    <property type="match status" value="1"/>
</dbReference>
<keyword evidence="1 8" id="KW-0597">Phosphoprotein</keyword>
<dbReference type="OrthoDB" id="9804019at2"/>
<evidence type="ECO:0000256" key="1">
    <source>
        <dbReference type="ARBA" id="ARBA00022553"/>
    </source>
</evidence>
<evidence type="ECO:0000256" key="3">
    <source>
        <dbReference type="ARBA" id="ARBA00022840"/>
    </source>
</evidence>
<evidence type="ECO:0000256" key="4">
    <source>
        <dbReference type="ARBA" id="ARBA00023012"/>
    </source>
</evidence>
<dbReference type="STRING" id="1608994.TU86_02225"/>
<evidence type="ECO:0000256" key="6">
    <source>
        <dbReference type="ARBA" id="ARBA00023125"/>
    </source>
</evidence>
<dbReference type="InterPro" id="IPR003593">
    <property type="entry name" value="AAA+_ATPase"/>
</dbReference>
<dbReference type="FunFam" id="3.40.50.2300:FF:000018">
    <property type="entry name" value="DNA-binding transcriptional regulator NtrC"/>
    <property type="match status" value="1"/>
</dbReference>
<dbReference type="GO" id="GO:0006355">
    <property type="term" value="P:regulation of DNA-templated transcription"/>
    <property type="evidence" value="ECO:0007669"/>
    <property type="project" value="InterPro"/>
</dbReference>
<organism evidence="11 12">
    <name type="scientific">Pseudomonas weihenstephanensis</name>
    <dbReference type="NCBI Taxonomy" id="1608994"/>
    <lineage>
        <taxon>Bacteria</taxon>
        <taxon>Pseudomonadati</taxon>
        <taxon>Pseudomonadota</taxon>
        <taxon>Gammaproteobacteria</taxon>
        <taxon>Pseudomonadales</taxon>
        <taxon>Pseudomonadaceae</taxon>
        <taxon>Pseudomonas</taxon>
    </lineage>
</organism>
<keyword evidence="3" id="KW-0067">ATP-binding</keyword>
<keyword evidence="5" id="KW-0805">Transcription regulation</keyword>
<evidence type="ECO:0000259" key="10">
    <source>
        <dbReference type="PROSITE" id="PS50110"/>
    </source>
</evidence>
<dbReference type="EMBL" id="JYLF01000001">
    <property type="protein sequence ID" value="KMN15608.1"/>
    <property type="molecule type" value="Genomic_DNA"/>
</dbReference>
<evidence type="ECO:0000256" key="5">
    <source>
        <dbReference type="ARBA" id="ARBA00023015"/>
    </source>
</evidence>
<dbReference type="GO" id="GO:0000160">
    <property type="term" value="P:phosphorelay signal transduction system"/>
    <property type="evidence" value="ECO:0007669"/>
    <property type="project" value="UniProtKB-KW"/>
</dbReference>
<feature type="domain" description="Response regulatory" evidence="10">
    <location>
        <begin position="4"/>
        <end position="118"/>
    </location>
</feature>
<dbReference type="CDD" id="cd00009">
    <property type="entry name" value="AAA"/>
    <property type="match status" value="1"/>
</dbReference>
<dbReference type="GO" id="GO:0005524">
    <property type="term" value="F:ATP binding"/>
    <property type="evidence" value="ECO:0007669"/>
    <property type="project" value="UniProtKB-KW"/>
</dbReference>
<reference evidence="11 12" key="1">
    <citation type="submission" date="2015-02" db="EMBL/GenBank/DDBJ databases">
        <title>Pseudomonas helleri sp. nov. and Pseudomonas weihenstephanensis sp. nov., isolated from raw cows milk.</title>
        <authorList>
            <person name="von Neubeck M."/>
            <person name="Huptas C."/>
            <person name="Wenning M."/>
            <person name="Scherer S."/>
        </authorList>
    </citation>
    <scope>NUCLEOTIDE SEQUENCE [LARGE SCALE GENOMIC DNA]</scope>
    <source>
        <strain evidence="11 12">DSM 29166</strain>
    </source>
</reference>
<keyword evidence="4" id="KW-0902">Two-component regulatory system</keyword>
<dbReference type="InterPro" id="IPR027417">
    <property type="entry name" value="P-loop_NTPase"/>
</dbReference>
<evidence type="ECO:0000256" key="8">
    <source>
        <dbReference type="PROSITE-ProRule" id="PRU00169"/>
    </source>
</evidence>
<dbReference type="SUPFAM" id="SSF46689">
    <property type="entry name" value="Homeodomain-like"/>
    <property type="match status" value="1"/>
</dbReference>
<dbReference type="InterPro" id="IPR002078">
    <property type="entry name" value="Sigma_54_int"/>
</dbReference>
<protein>
    <submittedName>
        <fullName evidence="11">Fis family transcriptional regulator</fullName>
    </submittedName>
</protein>
<proteinExistence type="predicted"/>
<evidence type="ECO:0000313" key="12">
    <source>
        <dbReference type="Proteomes" id="UP000036325"/>
    </source>
</evidence>
<dbReference type="PRINTS" id="PR01590">
    <property type="entry name" value="HTHFIS"/>
</dbReference>
<dbReference type="InterPro" id="IPR025944">
    <property type="entry name" value="Sigma_54_int_dom_CS"/>
</dbReference>
<dbReference type="PROSITE" id="PS00688">
    <property type="entry name" value="SIGMA54_INTERACT_3"/>
    <property type="match status" value="1"/>
</dbReference>
<accession>A0A0J6J2B9</accession>
<gene>
    <name evidence="11" type="ORF">TU86_02225</name>
</gene>
<comment type="caution">
    <text evidence="11">The sequence shown here is derived from an EMBL/GenBank/DDBJ whole genome shotgun (WGS) entry which is preliminary data.</text>
</comment>
<keyword evidence="7" id="KW-0804">Transcription</keyword>
<evidence type="ECO:0000313" key="11">
    <source>
        <dbReference type="EMBL" id="KMN15608.1"/>
    </source>
</evidence>
<dbReference type="Gene3D" id="1.10.8.60">
    <property type="match status" value="1"/>
</dbReference>
<dbReference type="Gene3D" id="1.10.10.60">
    <property type="entry name" value="Homeodomain-like"/>
    <property type="match status" value="1"/>
</dbReference>
<dbReference type="AlphaFoldDB" id="A0A0J6ITJ5"/>
<dbReference type="Proteomes" id="UP000036325">
    <property type="component" value="Unassembled WGS sequence"/>
</dbReference>
<dbReference type="FunFam" id="3.40.50.300:FF:000006">
    <property type="entry name" value="DNA-binding transcriptional regulator NtrC"/>
    <property type="match status" value="1"/>
</dbReference>
<dbReference type="Gene3D" id="3.40.50.300">
    <property type="entry name" value="P-loop containing nucleotide triphosphate hydrolases"/>
    <property type="match status" value="1"/>
</dbReference>
<evidence type="ECO:0000259" key="9">
    <source>
        <dbReference type="PROSITE" id="PS50045"/>
    </source>
</evidence>
<sequence length="463" mass="51300">MSHNVLVVDDEPKLCDLLSSALSQNDVHVFTASNGVQALAILEQEDIDLVISDWRMPGMDGPQLLAEVKQRYSHLPVIVMTAYSTVKNAVQSMRNGAYDYIAKPFDIDELDITVHKALQFRDILRDNARMRAELDQHQPFDSLMGDSPSFRRVLQAIDSVRDSSATILLTGESGTGKEMVARAIHKHGSRADKPFVAVNCAAIPEGLLESEMFGHRKGAFTGAVTDRVGRFMQADKGTLFLDEVGDMPLALQAKILRALQERVIEPVGDPRERKVDVRVIAATHKNLLEAVANKEFREDLYYRLNVFPIQLPALRERIEDIAPLARHFAHNLGATAGKRITGFSPDALQAMAEYNWPGNIRELQNCVERATIVATSSTIEDSDLPPYLFTAQPNQQCSVLESGPSVPPDLEAALAEVEKAYILAALQQANGVQAAAAQLIGISERSFWYRLKKLDIHVEKIVR</sequence>
<feature type="domain" description="Sigma-54 factor interaction" evidence="9">
    <location>
        <begin position="143"/>
        <end position="372"/>
    </location>
</feature>
<dbReference type="Gene3D" id="3.40.50.2300">
    <property type="match status" value="1"/>
</dbReference>
<dbReference type="InterPro" id="IPR025662">
    <property type="entry name" value="Sigma_54_int_dom_ATP-bd_1"/>
</dbReference>
<dbReference type="RefSeq" id="WP_048362665.1">
    <property type="nucleotide sequence ID" value="NZ_JAAEBV010000001.1"/>
</dbReference>
<dbReference type="SMART" id="SM00382">
    <property type="entry name" value="AAA"/>
    <property type="match status" value="1"/>
</dbReference>
<dbReference type="InterPro" id="IPR058031">
    <property type="entry name" value="AAA_lid_NorR"/>
</dbReference>
<dbReference type="SMART" id="SM00448">
    <property type="entry name" value="REC"/>
    <property type="match status" value="1"/>
</dbReference>
<dbReference type="SUPFAM" id="SSF52172">
    <property type="entry name" value="CheY-like"/>
    <property type="match status" value="1"/>
</dbReference>
<dbReference type="GO" id="GO:0043565">
    <property type="term" value="F:sequence-specific DNA binding"/>
    <property type="evidence" value="ECO:0007669"/>
    <property type="project" value="InterPro"/>
</dbReference>
<dbReference type="InterPro" id="IPR001789">
    <property type="entry name" value="Sig_transdc_resp-reg_receiver"/>
</dbReference>
<dbReference type="InterPro" id="IPR009057">
    <property type="entry name" value="Homeodomain-like_sf"/>
</dbReference>
<dbReference type="InterPro" id="IPR002197">
    <property type="entry name" value="HTH_Fis"/>
</dbReference>
<name>A0A0J6ITJ5_9PSED</name>
<dbReference type="PATRIC" id="fig|1608994.3.peg.1017"/>
<dbReference type="InterPro" id="IPR025943">
    <property type="entry name" value="Sigma_54_int_dom_ATP-bd_2"/>
</dbReference>
<dbReference type="SUPFAM" id="SSF52540">
    <property type="entry name" value="P-loop containing nucleoside triphosphate hydrolases"/>
    <property type="match status" value="1"/>
</dbReference>
<dbReference type="Pfam" id="PF00158">
    <property type="entry name" value="Sigma54_activat"/>
    <property type="match status" value="1"/>
</dbReference>
<keyword evidence="2" id="KW-0547">Nucleotide-binding</keyword>
<dbReference type="Pfam" id="PF00072">
    <property type="entry name" value="Response_reg"/>
    <property type="match status" value="1"/>
</dbReference>
<dbReference type="Pfam" id="PF25601">
    <property type="entry name" value="AAA_lid_14"/>
    <property type="match status" value="1"/>
</dbReference>
<evidence type="ECO:0000256" key="2">
    <source>
        <dbReference type="ARBA" id="ARBA00022741"/>
    </source>
</evidence>
<dbReference type="Pfam" id="PF02954">
    <property type="entry name" value="HTH_8"/>
    <property type="match status" value="1"/>
</dbReference>
<feature type="modified residue" description="4-aspartylphosphate" evidence="8">
    <location>
        <position position="53"/>
    </location>
</feature>